<dbReference type="InterPro" id="IPR007049">
    <property type="entry name" value="Carb-sel_porin_OprB"/>
</dbReference>
<feature type="compositionally biased region" description="Polar residues" evidence="3">
    <location>
        <begin position="45"/>
        <end position="60"/>
    </location>
</feature>
<reference evidence="4 5" key="1">
    <citation type="journal article" date="2016" name="Genome Announc.">
        <title>Complete Genome Sequence of Methylobacterium populi P-1M, Isolated from Pink-Pigmented Household Biofilm.</title>
        <authorList>
            <person name="Morohoshi T."/>
            <person name="Ikeda T."/>
        </authorList>
    </citation>
    <scope>NUCLEOTIDE SEQUENCE [LARGE SCALE GENOMIC DNA]</scope>
    <source>
        <strain evidence="4 5">P-1M</strain>
    </source>
</reference>
<proteinExistence type="inferred from homology"/>
<dbReference type="InterPro" id="IPR052932">
    <property type="entry name" value="OprB_Porin"/>
</dbReference>
<feature type="region of interest" description="Disordered" evidence="3">
    <location>
        <begin position="45"/>
        <end position="71"/>
    </location>
</feature>
<comment type="similarity">
    <text evidence="1 2">Belongs to the OprB family.</text>
</comment>
<dbReference type="EMBL" id="AP014809">
    <property type="protein sequence ID" value="BAU89883.1"/>
    <property type="molecule type" value="Genomic_DNA"/>
</dbReference>
<dbReference type="Proteomes" id="UP000218288">
    <property type="component" value="Chromosome"/>
</dbReference>
<sequence>MRGGGYGKEPGTTRSDRRGRSKGWAAGALAGALVLGSQVGALAQQPSPVGQFNDQTQPRTDPNIAAKPADPVRVGPLAPWATDMAARGLTFDINIYDFYQANPSAGLRTGEQSNSAYFVLSMSADMQKLANIAGGTIKFTQTFFGLVRNLNMAADIGDTTVGYQPPYNPNSNRLSLLTYEQKLLDDRLVIEFGRTHPDRYYGLPPCNSINSCFQDLFYINAGFTSPLYAVWGANAAYQLSPTTYIQAGAFSVNPGTNALSGYDWGYERLSGALVMTEIGYKTDYTMTAYPGRASLTGFVNTADHDDNFKTVFGTSRGLNPGTPALQKTGTSGLVLTGTQTVWRADGGLVANPHPTAISLYTGTGYSFDPTVPIRFNSFVGVLLQAPDQSRPNDTFGLKMNWQRLSENYTQFLSDANFISGGSGAPYARDKFIFEANAHLDVGAGVIVEPVVQYVVNPNSFWNPYTARRAKDGFYGGFTLVVPLGTLLGLAPG</sequence>
<dbReference type="RefSeq" id="WP_173807885.1">
    <property type="nucleotide sequence ID" value="NZ_AP014809.1"/>
</dbReference>
<organism evidence="4 5">
    <name type="scientific">Methylorubrum populi</name>
    <dbReference type="NCBI Taxonomy" id="223967"/>
    <lineage>
        <taxon>Bacteria</taxon>
        <taxon>Pseudomonadati</taxon>
        <taxon>Pseudomonadota</taxon>
        <taxon>Alphaproteobacteria</taxon>
        <taxon>Hyphomicrobiales</taxon>
        <taxon>Methylobacteriaceae</taxon>
        <taxon>Methylorubrum</taxon>
    </lineage>
</organism>
<name>A0A160PCY8_9HYPH</name>
<evidence type="ECO:0000256" key="1">
    <source>
        <dbReference type="ARBA" id="ARBA00008769"/>
    </source>
</evidence>
<dbReference type="PANTHER" id="PTHR37944:SF1">
    <property type="entry name" value="PORIN B"/>
    <property type="match status" value="1"/>
</dbReference>
<dbReference type="InterPro" id="IPR038673">
    <property type="entry name" value="OprB_sf"/>
</dbReference>
<evidence type="ECO:0000256" key="2">
    <source>
        <dbReference type="RuleBase" id="RU363072"/>
    </source>
</evidence>
<dbReference type="Pfam" id="PF04966">
    <property type="entry name" value="OprB"/>
    <property type="match status" value="1"/>
</dbReference>
<evidence type="ECO:0000313" key="4">
    <source>
        <dbReference type="EMBL" id="BAU89883.1"/>
    </source>
</evidence>
<evidence type="ECO:0000313" key="5">
    <source>
        <dbReference type="Proteomes" id="UP000218288"/>
    </source>
</evidence>
<protein>
    <submittedName>
        <fullName evidence="4">Carbohydrate-selective porin OprB</fullName>
    </submittedName>
</protein>
<dbReference type="GO" id="GO:0016020">
    <property type="term" value="C:membrane"/>
    <property type="evidence" value="ECO:0007669"/>
    <property type="project" value="InterPro"/>
</dbReference>
<dbReference type="GO" id="GO:0008643">
    <property type="term" value="P:carbohydrate transport"/>
    <property type="evidence" value="ECO:0007669"/>
    <property type="project" value="InterPro"/>
</dbReference>
<accession>A0A160PCY8</accession>
<gene>
    <name evidence="4" type="ORF">MPPM_1278</name>
</gene>
<feature type="region of interest" description="Disordered" evidence="3">
    <location>
        <begin position="1"/>
        <end position="22"/>
    </location>
</feature>
<dbReference type="AlphaFoldDB" id="A0A160PCY8"/>
<dbReference type="Gene3D" id="2.40.160.180">
    <property type="entry name" value="Carbohydrate-selective porin OprB"/>
    <property type="match status" value="1"/>
</dbReference>
<dbReference type="PANTHER" id="PTHR37944">
    <property type="entry name" value="PORIN B"/>
    <property type="match status" value="1"/>
</dbReference>
<dbReference type="GO" id="GO:0015288">
    <property type="term" value="F:porin activity"/>
    <property type="evidence" value="ECO:0007669"/>
    <property type="project" value="InterPro"/>
</dbReference>
<evidence type="ECO:0000256" key="3">
    <source>
        <dbReference type="SAM" id="MobiDB-lite"/>
    </source>
</evidence>